<gene>
    <name evidence="2" type="ORF">HPC62_11125</name>
</gene>
<evidence type="ECO:0000313" key="2">
    <source>
        <dbReference type="EMBL" id="QKD84907.1"/>
    </source>
</evidence>
<dbReference type="KEGG" id="theu:HPC62_11125"/>
<organism evidence="2 3">
    <name type="scientific">Thermoleptolyngbya sichuanensis A183</name>
    <dbReference type="NCBI Taxonomy" id="2737172"/>
    <lineage>
        <taxon>Bacteria</taxon>
        <taxon>Bacillati</taxon>
        <taxon>Cyanobacteriota</taxon>
        <taxon>Cyanophyceae</taxon>
        <taxon>Oculatellales</taxon>
        <taxon>Oculatellaceae</taxon>
        <taxon>Thermoleptolyngbya</taxon>
        <taxon>Thermoleptolyngbya sichuanensis</taxon>
    </lineage>
</organism>
<accession>A0A6M8BIY5</accession>
<name>A0A6M8BIY5_9CYAN</name>
<evidence type="ECO:0000313" key="3">
    <source>
        <dbReference type="Proteomes" id="UP000505210"/>
    </source>
</evidence>
<keyword evidence="3" id="KW-1185">Reference proteome</keyword>
<feature type="region of interest" description="Disordered" evidence="1">
    <location>
        <begin position="1"/>
        <end position="33"/>
    </location>
</feature>
<proteinExistence type="predicted"/>
<protein>
    <submittedName>
        <fullName evidence="2">Uncharacterized protein</fullName>
    </submittedName>
</protein>
<sequence length="129" mass="13911">MFENLTLTPGADPSPKTIRGISGGPLPASDVAGRPETATGPCLGFVDTQPDHILTLTAPFEFLSLQVQSAEDTTLVVKGPGGSWCNDNYLSLNPGIAGQWLPGRYEIWIGSHRNNGYFPYVIRVLQQPE</sequence>
<reference evidence="2 3" key="1">
    <citation type="submission" date="2020-05" db="EMBL/GenBank/DDBJ databases">
        <title>Complete genome sequence of of a novel Thermoleptolyngbya strain isolated from hot springs of Ganzi, Sichuan China.</title>
        <authorList>
            <person name="Tang J."/>
            <person name="Daroch M."/>
            <person name="Li L."/>
            <person name="Waleron K."/>
            <person name="Waleron M."/>
            <person name="Waleron M."/>
        </authorList>
    </citation>
    <scope>NUCLEOTIDE SEQUENCE [LARGE SCALE GENOMIC DNA]</scope>
    <source>
        <strain evidence="2 3">PKUAC-SCTA183</strain>
    </source>
</reference>
<dbReference type="EMBL" id="CP053661">
    <property type="protein sequence ID" value="QKD84907.1"/>
    <property type="molecule type" value="Genomic_DNA"/>
</dbReference>
<dbReference type="Proteomes" id="UP000505210">
    <property type="component" value="Chromosome"/>
</dbReference>
<dbReference type="AlphaFoldDB" id="A0A6M8BIY5"/>
<evidence type="ECO:0000256" key="1">
    <source>
        <dbReference type="SAM" id="MobiDB-lite"/>
    </source>
</evidence>